<sequence>MPVLAVVHVTDRWYFGAGFCYAWVIIHFWLCSASILSTLAVCIERYVGVKHPLRHREILSVPRVIAIMCIVWGLAGFLTLSSVLIFPEPPDDREADFGCKVNNQIGHVLIATIGILYIPTGFMVFLYWRIYIIATTHLEELKKRGLRVNWGAVVPKAPPHPSLKRKIWSKRNFFRSTIDPMLSSQQITSISLDVAKKVETNVENSTNRIGVISYKSDKASSSSMRQQMKSTTLKKATPSLKQINLAKRAAILVGILLASYIPFFTADAVPNVLYTILCWIRYGNGALNPIIYAFAVPGYRKAFHRILHLTGT</sequence>
<comment type="caution">
    <text evidence="12">The sequence shown here is derived from an EMBL/GenBank/DDBJ whole genome shotgun (WGS) entry which is preliminary data.</text>
</comment>
<feature type="transmembrane region" description="Helical" evidence="10">
    <location>
        <begin position="21"/>
        <end position="43"/>
    </location>
</feature>
<dbReference type="GO" id="GO:0004937">
    <property type="term" value="F:alpha1-adrenergic receptor activity"/>
    <property type="evidence" value="ECO:0007669"/>
    <property type="project" value="TreeGrafter"/>
</dbReference>
<dbReference type="Proteomes" id="UP000198287">
    <property type="component" value="Unassembled WGS sequence"/>
</dbReference>
<proteinExistence type="inferred from homology"/>
<reference evidence="12 13" key="1">
    <citation type="submission" date="2015-12" db="EMBL/GenBank/DDBJ databases">
        <title>The genome of Folsomia candida.</title>
        <authorList>
            <person name="Faddeeva A."/>
            <person name="Derks M.F."/>
            <person name="Anvar Y."/>
            <person name="Smit S."/>
            <person name="Van Straalen N."/>
            <person name="Roelofs D."/>
        </authorList>
    </citation>
    <scope>NUCLEOTIDE SEQUENCE [LARGE SCALE GENOMIC DNA]</scope>
    <source>
        <strain evidence="12 13">VU population</strain>
        <tissue evidence="12">Whole body</tissue>
    </source>
</reference>
<feature type="transmembrane region" description="Helical" evidence="10">
    <location>
        <begin position="64"/>
        <end position="85"/>
    </location>
</feature>
<evidence type="ECO:0000256" key="3">
    <source>
        <dbReference type="ARBA" id="ARBA00022475"/>
    </source>
</evidence>
<evidence type="ECO:0000259" key="11">
    <source>
        <dbReference type="PROSITE" id="PS50262"/>
    </source>
</evidence>
<evidence type="ECO:0000256" key="1">
    <source>
        <dbReference type="ARBA" id="ARBA00004651"/>
    </source>
</evidence>
<dbReference type="Pfam" id="PF00001">
    <property type="entry name" value="7tm_1"/>
    <property type="match status" value="1"/>
</dbReference>
<evidence type="ECO:0000256" key="4">
    <source>
        <dbReference type="ARBA" id="ARBA00022692"/>
    </source>
</evidence>
<dbReference type="OrthoDB" id="10042731at2759"/>
<feature type="transmembrane region" description="Helical" evidence="10">
    <location>
        <begin position="249"/>
        <end position="266"/>
    </location>
</feature>
<feature type="domain" description="G-protein coupled receptors family 1 profile" evidence="11">
    <location>
        <begin position="1"/>
        <end position="292"/>
    </location>
</feature>
<evidence type="ECO:0000313" key="12">
    <source>
        <dbReference type="EMBL" id="OXA41609.1"/>
    </source>
</evidence>
<name>A0A226D8T5_FOLCA</name>
<evidence type="ECO:0000256" key="8">
    <source>
        <dbReference type="ARBA" id="ARBA00023170"/>
    </source>
</evidence>
<dbReference type="SUPFAM" id="SSF81321">
    <property type="entry name" value="Family A G protein-coupled receptor-like"/>
    <property type="match status" value="1"/>
</dbReference>
<dbReference type="GO" id="GO:0007267">
    <property type="term" value="P:cell-cell signaling"/>
    <property type="evidence" value="ECO:0007669"/>
    <property type="project" value="TreeGrafter"/>
</dbReference>
<evidence type="ECO:0000256" key="2">
    <source>
        <dbReference type="ARBA" id="ARBA00010663"/>
    </source>
</evidence>
<evidence type="ECO:0000256" key="6">
    <source>
        <dbReference type="ARBA" id="ARBA00023040"/>
    </source>
</evidence>
<keyword evidence="7 10" id="KW-0472">Membrane</keyword>
<dbReference type="InterPro" id="IPR017452">
    <property type="entry name" value="GPCR_Rhodpsn_7TM"/>
</dbReference>
<organism evidence="12 13">
    <name type="scientific">Folsomia candida</name>
    <name type="common">Springtail</name>
    <dbReference type="NCBI Taxonomy" id="158441"/>
    <lineage>
        <taxon>Eukaryota</taxon>
        <taxon>Metazoa</taxon>
        <taxon>Ecdysozoa</taxon>
        <taxon>Arthropoda</taxon>
        <taxon>Hexapoda</taxon>
        <taxon>Collembola</taxon>
        <taxon>Entomobryomorpha</taxon>
        <taxon>Isotomoidea</taxon>
        <taxon>Isotomidae</taxon>
        <taxon>Proisotominae</taxon>
        <taxon>Folsomia</taxon>
    </lineage>
</organism>
<keyword evidence="3" id="KW-1003">Cell membrane</keyword>
<feature type="transmembrane region" description="Helical" evidence="10">
    <location>
        <begin position="272"/>
        <end position="295"/>
    </location>
</feature>
<dbReference type="PRINTS" id="PR00237">
    <property type="entry name" value="GPCRRHODOPSN"/>
</dbReference>
<keyword evidence="6" id="KW-0297">G-protein coupled receptor</keyword>
<dbReference type="PROSITE" id="PS50262">
    <property type="entry name" value="G_PROTEIN_RECEP_F1_2"/>
    <property type="match status" value="1"/>
</dbReference>
<evidence type="ECO:0000256" key="9">
    <source>
        <dbReference type="ARBA" id="ARBA00023224"/>
    </source>
</evidence>
<dbReference type="GO" id="GO:0005886">
    <property type="term" value="C:plasma membrane"/>
    <property type="evidence" value="ECO:0007669"/>
    <property type="project" value="UniProtKB-SubCell"/>
</dbReference>
<evidence type="ECO:0000313" key="13">
    <source>
        <dbReference type="Proteomes" id="UP000198287"/>
    </source>
</evidence>
<dbReference type="AlphaFoldDB" id="A0A226D8T5"/>
<dbReference type="PANTHER" id="PTHR24248">
    <property type="entry name" value="ADRENERGIC RECEPTOR-RELATED G-PROTEIN COUPLED RECEPTOR"/>
    <property type="match status" value="1"/>
</dbReference>
<keyword evidence="13" id="KW-1185">Reference proteome</keyword>
<evidence type="ECO:0000256" key="5">
    <source>
        <dbReference type="ARBA" id="ARBA00022989"/>
    </source>
</evidence>
<keyword evidence="9" id="KW-0807">Transducer</keyword>
<dbReference type="STRING" id="158441.A0A226D8T5"/>
<dbReference type="EMBL" id="LNIX01000029">
    <property type="protein sequence ID" value="OXA41609.1"/>
    <property type="molecule type" value="Genomic_DNA"/>
</dbReference>
<keyword evidence="5 10" id="KW-1133">Transmembrane helix</keyword>
<keyword evidence="4 10" id="KW-0812">Transmembrane</keyword>
<dbReference type="GO" id="GO:0071880">
    <property type="term" value="P:adenylate cyclase-activating adrenergic receptor signaling pathway"/>
    <property type="evidence" value="ECO:0007669"/>
    <property type="project" value="TreeGrafter"/>
</dbReference>
<evidence type="ECO:0000256" key="7">
    <source>
        <dbReference type="ARBA" id="ARBA00023136"/>
    </source>
</evidence>
<dbReference type="GO" id="GO:0007204">
    <property type="term" value="P:positive regulation of cytosolic calcium ion concentration"/>
    <property type="evidence" value="ECO:0007669"/>
    <property type="project" value="TreeGrafter"/>
</dbReference>
<comment type="similarity">
    <text evidence="2">Belongs to the G-protein coupled receptor 1 family.</text>
</comment>
<keyword evidence="8 12" id="KW-0675">Receptor</keyword>
<feature type="transmembrane region" description="Helical" evidence="10">
    <location>
        <begin position="105"/>
        <end position="128"/>
    </location>
</feature>
<gene>
    <name evidence="12" type="ORF">Fcan01_23857</name>
</gene>
<accession>A0A226D8T5</accession>
<dbReference type="InterPro" id="IPR000276">
    <property type="entry name" value="GPCR_Rhodpsn"/>
</dbReference>
<protein>
    <submittedName>
        <fullName evidence="12">Putative G-protein coupled receptor No9</fullName>
    </submittedName>
</protein>
<dbReference type="PANTHER" id="PTHR24248:SF72">
    <property type="entry name" value="G-PROTEIN COUPLED RECEPTORS FAMILY 1 PROFILE DOMAIN-CONTAINING PROTEIN"/>
    <property type="match status" value="1"/>
</dbReference>
<dbReference type="Gene3D" id="1.20.1070.10">
    <property type="entry name" value="Rhodopsin 7-helix transmembrane proteins"/>
    <property type="match status" value="1"/>
</dbReference>
<dbReference type="GO" id="GO:0007200">
    <property type="term" value="P:phospholipase C-activating G protein-coupled receptor signaling pathway"/>
    <property type="evidence" value="ECO:0007669"/>
    <property type="project" value="TreeGrafter"/>
</dbReference>
<dbReference type="GO" id="GO:0043410">
    <property type="term" value="P:positive regulation of MAPK cascade"/>
    <property type="evidence" value="ECO:0007669"/>
    <property type="project" value="TreeGrafter"/>
</dbReference>
<evidence type="ECO:0000256" key="10">
    <source>
        <dbReference type="SAM" id="Phobius"/>
    </source>
</evidence>
<comment type="subcellular location">
    <subcellularLocation>
        <location evidence="1">Cell membrane</location>
        <topology evidence="1">Multi-pass membrane protein</topology>
    </subcellularLocation>
</comment>